<gene>
    <name evidence="3" type="ORF">C8E97_5554</name>
</gene>
<feature type="transmembrane region" description="Helical" evidence="2">
    <location>
        <begin position="60"/>
        <end position="80"/>
    </location>
</feature>
<evidence type="ECO:0000313" key="4">
    <source>
        <dbReference type="Proteomes" id="UP000282084"/>
    </source>
</evidence>
<evidence type="ECO:0000313" key="3">
    <source>
        <dbReference type="EMBL" id="RKT56841.1"/>
    </source>
</evidence>
<name>A0A495W572_9PSEU</name>
<protein>
    <submittedName>
        <fullName evidence="3">Uncharacterized protein</fullName>
    </submittedName>
</protein>
<reference evidence="3 4" key="1">
    <citation type="submission" date="2018-10" db="EMBL/GenBank/DDBJ databases">
        <title>Sequencing the genomes of 1000 actinobacteria strains.</title>
        <authorList>
            <person name="Klenk H.-P."/>
        </authorList>
    </citation>
    <scope>NUCLEOTIDE SEQUENCE [LARGE SCALE GENOMIC DNA]</scope>
    <source>
        <strain evidence="3 4">DSM 43800</strain>
    </source>
</reference>
<sequence length="255" mass="26450">MVVEPPGAGSGSGSGSGDTARDEPGSHNEINTPSLTQGVQAARIDNLYMSAPPDARHRPWPLAVAAVALLLVGFLVALAFRERTVAGTAVGAPPARATAGADDGTPRTSTTTTDRTSTTTTATSTTTSPTAPPAGGTWWSGDVELDGLGYGGLDFDQARPTARLARAPGSDVEFGTRERLEGHALALWRGDVPPDRARCAEELNRHVGVHRVPVAVGSRVCFATTEGRVGYVEVTRVGADLDNSMTLRGAVWEAP</sequence>
<feature type="region of interest" description="Disordered" evidence="1">
    <location>
        <begin position="1"/>
        <end position="38"/>
    </location>
</feature>
<dbReference type="Proteomes" id="UP000282084">
    <property type="component" value="Unassembled WGS sequence"/>
</dbReference>
<dbReference type="AlphaFoldDB" id="A0A495W572"/>
<dbReference type="RefSeq" id="WP_121008335.1">
    <property type="nucleotide sequence ID" value="NZ_RBXO01000001.1"/>
</dbReference>
<feature type="compositionally biased region" description="Polar residues" evidence="1">
    <location>
        <begin position="28"/>
        <end position="38"/>
    </location>
</feature>
<keyword evidence="2" id="KW-1133">Transmembrane helix</keyword>
<comment type="caution">
    <text evidence="3">The sequence shown here is derived from an EMBL/GenBank/DDBJ whole genome shotgun (WGS) entry which is preliminary data.</text>
</comment>
<evidence type="ECO:0000256" key="1">
    <source>
        <dbReference type="SAM" id="MobiDB-lite"/>
    </source>
</evidence>
<feature type="compositionally biased region" description="Low complexity" evidence="1">
    <location>
        <begin position="101"/>
        <end position="137"/>
    </location>
</feature>
<evidence type="ECO:0000256" key="2">
    <source>
        <dbReference type="SAM" id="Phobius"/>
    </source>
</evidence>
<proteinExistence type="predicted"/>
<organism evidence="3 4">
    <name type="scientific">Saccharothrix australiensis</name>
    <dbReference type="NCBI Taxonomy" id="2072"/>
    <lineage>
        <taxon>Bacteria</taxon>
        <taxon>Bacillati</taxon>
        <taxon>Actinomycetota</taxon>
        <taxon>Actinomycetes</taxon>
        <taxon>Pseudonocardiales</taxon>
        <taxon>Pseudonocardiaceae</taxon>
        <taxon>Saccharothrix</taxon>
    </lineage>
</organism>
<keyword evidence="2" id="KW-0812">Transmembrane</keyword>
<accession>A0A495W572</accession>
<keyword evidence="2" id="KW-0472">Membrane</keyword>
<dbReference type="EMBL" id="RBXO01000001">
    <property type="protein sequence ID" value="RKT56841.1"/>
    <property type="molecule type" value="Genomic_DNA"/>
</dbReference>
<feature type="region of interest" description="Disordered" evidence="1">
    <location>
        <begin position="93"/>
        <end position="138"/>
    </location>
</feature>
<keyword evidence="4" id="KW-1185">Reference proteome</keyword>